<keyword evidence="5" id="KW-0539">Nucleus</keyword>
<dbReference type="PANTHER" id="PTHR46481">
    <property type="entry name" value="ZINC FINGER BED DOMAIN-CONTAINING PROTEIN 4"/>
    <property type="match status" value="1"/>
</dbReference>
<gene>
    <name evidence="8" type="ORF">Ptr86124_008288</name>
</gene>
<dbReference type="InterPro" id="IPR012337">
    <property type="entry name" value="RNaseH-like_sf"/>
</dbReference>
<dbReference type="GO" id="GO:0008270">
    <property type="term" value="F:zinc ion binding"/>
    <property type="evidence" value="ECO:0007669"/>
    <property type="project" value="UniProtKB-KW"/>
</dbReference>
<evidence type="ECO:0000313" key="9">
    <source>
        <dbReference type="Proteomes" id="UP000249757"/>
    </source>
</evidence>
<name>A0A922SYW1_9PLEO</name>
<keyword evidence="2" id="KW-0479">Metal-binding</keyword>
<dbReference type="Pfam" id="PF05699">
    <property type="entry name" value="Dimer_Tnp_hAT"/>
    <property type="match status" value="1"/>
</dbReference>
<feature type="region of interest" description="Disordered" evidence="6">
    <location>
        <begin position="1"/>
        <end position="36"/>
    </location>
</feature>
<evidence type="ECO:0000256" key="3">
    <source>
        <dbReference type="ARBA" id="ARBA00022771"/>
    </source>
</evidence>
<dbReference type="InterPro" id="IPR008906">
    <property type="entry name" value="HATC_C_dom"/>
</dbReference>
<protein>
    <submittedName>
        <fullName evidence="8">Dimer-Tnp-hAT dimerization containing protein</fullName>
    </submittedName>
</protein>
<dbReference type="SUPFAM" id="SSF53098">
    <property type="entry name" value="Ribonuclease H-like"/>
    <property type="match status" value="1"/>
</dbReference>
<evidence type="ECO:0000313" key="8">
    <source>
        <dbReference type="EMBL" id="KAI1512322.1"/>
    </source>
</evidence>
<feature type="domain" description="HAT C-terminal dimerisation" evidence="7">
    <location>
        <begin position="120"/>
        <end position="197"/>
    </location>
</feature>
<evidence type="ECO:0000256" key="2">
    <source>
        <dbReference type="ARBA" id="ARBA00022723"/>
    </source>
</evidence>
<accession>A0A922SYW1</accession>
<dbReference type="EMBL" id="NRDI02000011">
    <property type="protein sequence ID" value="KAI1512322.1"/>
    <property type="molecule type" value="Genomic_DNA"/>
</dbReference>
<dbReference type="PANTHER" id="PTHR46481:SF10">
    <property type="entry name" value="ZINC FINGER BED DOMAIN-CONTAINING PROTEIN 39"/>
    <property type="match status" value="1"/>
</dbReference>
<feature type="region of interest" description="Disordered" evidence="6">
    <location>
        <begin position="55"/>
        <end position="76"/>
    </location>
</feature>
<dbReference type="AlphaFoldDB" id="A0A922SYW1"/>
<keyword evidence="4" id="KW-0862">Zinc</keyword>
<comment type="caution">
    <text evidence="8">The sequence shown here is derived from an EMBL/GenBank/DDBJ whole genome shotgun (WGS) entry which is preliminary data.</text>
</comment>
<comment type="subcellular location">
    <subcellularLocation>
        <location evidence="1">Nucleus</location>
    </subcellularLocation>
</comment>
<keyword evidence="3" id="KW-0863">Zinc-finger</keyword>
<feature type="compositionally biased region" description="Basic residues" evidence="6">
    <location>
        <begin position="18"/>
        <end position="29"/>
    </location>
</feature>
<dbReference type="Proteomes" id="UP000249757">
    <property type="component" value="Unassembled WGS sequence"/>
</dbReference>
<sequence length="229" mass="26328">MEVDEVTNPVAAEPSARYHFRTRTQKRKRDTFDDMEDEHRQAKIVKAMLAVLRESRADEDPTTEIPTSTHHHEESAHETIVKAFYTVILSQQQKNRGNFINNFIEPAGLTENEEDEYEAWKRSEPIAGEGVDPIKYWVELRDRHPSLSKFAIDMLSIPGSSCECERLFSELGDLLEPRRRSISPQLLAAIQCDRRWIRAGFGSGEVPVKEAISDEEMDAKYGVHKWDIS</sequence>
<evidence type="ECO:0000256" key="4">
    <source>
        <dbReference type="ARBA" id="ARBA00022833"/>
    </source>
</evidence>
<dbReference type="GO" id="GO:0046983">
    <property type="term" value="F:protein dimerization activity"/>
    <property type="evidence" value="ECO:0007669"/>
    <property type="project" value="InterPro"/>
</dbReference>
<evidence type="ECO:0000259" key="7">
    <source>
        <dbReference type="Pfam" id="PF05699"/>
    </source>
</evidence>
<organism evidence="8 9">
    <name type="scientific">Pyrenophora tritici-repentis</name>
    <dbReference type="NCBI Taxonomy" id="45151"/>
    <lineage>
        <taxon>Eukaryota</taxon>
        <taxon>Fungi</taxon>
        <taxon>Dikarya</taxon>
        <taxon>Ascomycota</taxon>
        <taxon>Pezizomycotina</taxon>
        <taxon>Dothideomycetes</taxon>
        <taxon>Pleosporomycetidae</taxon>
        <taxon>Pleosporales</taxon>
        <taxon>Pleosporineae</taxon>
        <taxon>Pleosporaceae</taxon>
        <taxon>Pyrenophora</taxon>
    </lineage>
</organism>
<keyword evidence="9" id="KW-1185">Reference proteome</keyword>
<proteinExistence type="predicted"/>
<evidence type="ECO:0000256" key="6">
    <source>
        <dbReference type="SAM" id="MobiDB-lite"/>
    </source>
</evidence>
<evidence type="ECO:0000256" key="5">
    <source>
        <dbReference type="ARBA" id="ARBA00023242"/>
    </source>
</evidence>
<reference evidence="9" key="1">
    <citation type="journal article" date="2022" name="Microb. Genom.">
        <title>A global pangenome for the wheat fungal pathogen Pyrenophora tritici-repentis and prediction of effector protein structural homology.</title>
        <authorList>
            <person name="Moolhuijzen P.M."/>
            <person name="See P.T."/>
            <person name="Shi G."/>
            <person name="Powell H.R."/>
            <person name="Cockram J."/>
            <person name="Jorgensen L.N."/>
            <person name="Benslimane H."/>
            <person name="Strelkov S.E."/>
            <person name="Turner J."/>
            <person name="Liu Z."/>
            <person name="Moffat C.S."/>
        </authorList>
    </citation>
    <scope>NUCLEOTIDE SEQUENCE [LARGE SCALE GENOMIC DNA]</scope>
</reference>
<evidence type="ECO:0000256" key="1">
    <source>
        <dbReference type="ARBA" id="ARBA00004123"/>
    </source>
</evidence>
<dbReference type="InterPro" id="IPR052035">
    <property type="entry name" value="ZnF_BED_domain_contain"/>
</dbReference>
<dbReference type="GO" id="GO:0005634">
    <property type="term" value="C:nucleus"/>
    <property type="evidence" value="ECO:0007669"/>
    <property type="project" value="UniProtKB-SubCell"/>
</dbReference>